<gene>
    <name evidence="3" type="ORF">BDN70DRAFT_582080</name>
</gene>
<dbReference type="Proteomes" id="UP000807469">
    <property type="component" value="Unassembled WGS sequence"/>
</dbReference>
<evidence type="ECO:0000256" key="2">
    <source>
        <dbReference type="SAM" id="MobiDB-lite"/>
    </source>
</evidence>
<evidence type="ECO:0000313" key="3">
    <source>
        <dbReference type="EMBL" id="KAF9480895.1"/>
    </source>
</evidence>
<proteinExistence type="predicted"/>
<evidence type="ECO:0000313" key="4">
    <source>
        <dbReference type="Proteomes" id="UP000807469"/>
    </source>
</evidence>
<protein>
    <submittedName>
        <fullName evidence="3">Uncharacterized protein</fullName>
    </submittedName>
</protein>
<sequence length="153" mass="17788">MNERITPVFHQLETLLEENKSLREELRKSNEKYQASKRKLLKEAQLAEERIQEKRETLERFKVSYQKLTKELEESQNSVAEGKKKINALKTKMKGLLRQNRSTGKNDAIDASLVVEEPLSNSKAAIPYKRVAALSSSSRFDSHHHTKRKKDMH</sequence>
<reference evidence="3" key="1">
    <citation type="submission" date="2020-11" db="EMBL/GenBank/DDBJ databases">
        <authorList>
            <consortium name="DOE Joint Genome Institute"/>
            <person name="Ahrendt S."/>
            <person name="Riley R."/>
            <person name="Andreopoulos W."/>
            <person name="Labutti K."/>
            <person name="Pangilinan J."/>
            <person name="Ruiz-Duenas F.J."/>
            <person name="Barrasa J.M."/>
            <person name="Sanchez-Garcia M."/>
            <person name="Camarero S."/>
            <person name="Miyauchi S."/>
            <person name="Serrano A."/>
            <person name="Linde D."/>
            <person name="Babiker R."/>
            <person name="Drula E."/>
            <person name="Ayuso-Fernandez I."/>
            <person name="Pacheco R."/>
            <person name="Padilla G."/>
            <person name="Ferreira P."/>
            <person name="Barriuso J."/>
            <person name="Kellner H."/>
            <person name="Castanera R."/>
            <person name="Alfaro M."/>
            <person name="Ramirez L."/>
            <person name="Pisabarro A.G."/>
            <person name="Kuo A."/>
            <person name="Tritt A."/>
            <person name="Lipzen A."/>
            <person name="He G."/>
            <person name="Yan M."/>
            <person name="Ng V."/>
            <person name="Cullen D."/>
            <person name="Martin F."/>
            <person name="Rosso M.-N."/>
            <person name="Henrissat B."/>
            <person name="Hibbett D."/>
            <person name="Martinez A.T."/>
            <person name="Grigoriev I.V."/>
        </authorList>
    </citation>
    <scope>NUCLEOTIDE SEQUENCE</scope>
    <source>
        <strain evidence="3">CIRM-BRFM 674</strain>
    </source>
</reference>
<dbReference type="AlphaFoldDB" id="A0A9P6D288"/>
<feature type="compositionally biased region" description="Basic residues" evidence="2">
    <location>
        <begin position="142"/>
        <end position="153"/>
    </location>
</feature>
<evidence type="ECO:0000256" key="1">
    <source>
        <dbReference type="SAM" id="Coils"/>
    </source>
</evidence>
<accession>A0A9P6D288</accession>
<name>A0A9P6D288_9AGAR</name>
<comment type="caution">
    <text evidence="3">The sequence shown here is derived from an EMBL/GenBank/DDBJ whole genome shotgun (WGS) entry which is preliminary data.</text>
</comment>
<feature type="coiled-coil region" evidence="1">
    <location>
        <begin position="12"/>
        <end position="99"/>
    </location>
</feature>
<keyword evidence="1" id="KW-0175">Coiled coil</keyword>
<organism evidence="3 4">
    <name type="scientific">Pholiota conissans</name>
    <dbReference type="NCBI Taxonomy" id="109636"/>
    <lineage>
        <taxon>Eukaryota</taxon>
        <taxon>Fungi</taxon>
        <taxon>Dikarya</taxon>
        <taxon>Basidiomycota</taxon>
        <taxon>Agaricomycotina</taxon>
        <taxon>Agaricomycetes</taxon>
        <taxon>Agaricomycetidae</taxon>
        <taxon>Agaricales</taxon>
        <taxon>Agaricineae</taxon>
        <taxon>Strophariaceae</taxon>
        <taxon>Pholiota</taxon>
    </lineage>
</organism>
<feature type="region of interest" description="Disordered" evidence="2">
    <location>
        <begin position="133"/>
        <end position="153"/>
    </location>
</feature>
<dbReference type="EMBL" id="MU155187">
    <property type="protein sequence ID" value="KAF9480895.1"/>
    <property type="molecule type" value="Genomic_DNA"/>
</dbReference>
<keyword evidence="4" id="KW-1185">Reference proteome</keyword>